<evidence type="ECO:0000313" key="1">
    <source>
        <dbReference type="EMBL" id="KAK7483398.1"/>
    </source>
</evidence>
<organism evidence="1 2">
    <name type="scientific">Batillaria attramentaria</name>
    <dbReference type="NCBI Taxonomy" id="370345"/>
    <lineage>
        <taxon>Eukaryota</taxon>
        <taxon>Metazoa</taxon>
        <taxon>Spiralia</taxon>
        <taxon>Lophotrochozoa</taxon>
        <taxon>Mollusca</taxon>
        <taxon>Gastropoda</taxon>
        <taxon>Caenogastropoda</taxon>
        <taxon>Sorbeoconcha</taxon>
        <taxon>Cerithioidea</taxon>
        <taxon>Batillariidae</taxon>
        <taxon>Batillaria</taxon>
    </lineage>
</organism>
<reference evidence="1 2" key="1">
    <citation type="journal article" date="2023" name="Sci. Data">
        <title>Genome assembly of the Korean intertidal mud-creeper Batillaria attramentaria.</title>
        <authorList>
            <person name="Patra A.K."/>
            <person name="Ho P.T."/>
            <person name="Jun S."/>
            <person name="Lee S.J."/>
            <person name="Kim Y."/>
            <person name="Won Y.J."/>
        </authorList>
    </citation>
    <scope>NUCLEOTIDE SEQUENCE [LARGE SCALE GENOMIC DNA]</scope>
    <source>
        <strain evidence="1">Wonlab-2016</strain>
    </source>
</reference>
<comment type="caution">
    <text evidence="1">The sequence shown here is derived from an EMBL/GenBank/DDBJ whole genome shotgun (WGS) entry which is preliminary data.</text>
</comment>
<gene>
    <name evidence="1" type="ORF">BaRGS_00025338</name>
</gene>
<name>A0ABD0K8K1_9CAEN</name>
<protein>
    <submittedName>
        <fullName evidence="1">Uncharacterized protein</fullName>
    </submittedName>
</protein>
<keyword evidence="2" id="KW-1185">Reference proteome</keyword>
<sequence length="82" mass="9348">MGSYFWDQYENFMKHPTVPSALVQGWECSVENHALPCDYVVMLVSLSRRFLLPVCGALSLLLSLWPDLQQQVSVDVLVLEFS</sequence>
<dbReference type="AlphaFoldDB" id="A0ABD0K8K1"/>
<accession>A0ABD0K8K1</accession>
<evidence type="ECO:0000313" key="2">
    <source>
        <dbReference type="Proteomes" id="UP001519460"/>
    </source>
</evidence>
<dbReference type="EMBL" id="JACVVK020000227">
    <property type="protein sequence ID" value="KAK7483398.1"/>
    <property type="molecule type" value="Genomic_DNA"/>
</dbReference>
<proteinExistence type="predicted"/>
<dbReference type="Proteomes" id="UP001519460">
    <property type="component" value="Unassembled WGS sequence"/>
</dbReference>